<evidence type="ECO:0000256" key="1">
    <source>
        <dbReference type="SAM" id="Phobius"/>
    </source>
</evidence>
<dbReference type="RefSeq" id="WP_181453175.1">
    <property type="nucleotide sequence ID" value="NZ_CP142433.1"/>
</dbReference>
<dbReference type="EMBL" id="CP142433">
    <property type="protein sequence ID" value="XBC46365.1"/>
    <property type="molecule type" value="Genomic_DNA"/>
</dbReference>
<name>A0AB74TTB3_9LACT</name>
<keyword evidence="1" id="KW-0812">Transmembrane</keyword>
<gene>
    <name evidence="2" type="ORF">VUQ08_01770</name>
</gene>
<keyword evidence="1" id="KW-0472">Membrane</keyword>
<evidence type="ECO:0000313" key="2">
    <source>
        <dbReference type="EMBL" id="XBC46365.1"/>
    </source>
</evidence>
<feature type="transmembrane region" description="Helical" evidence="1">
    <location>
        <begin position="6"/>
        <end position="24"/>
    </location>
</feature>
<feature type="transmembrane region" description="Helical" evidence="1">
    <location>
        <begin position="31"/>
        <end position="47"/>
    </location>
</feature>
<reference evidence="2" key="1">
    <citation type="submission" date="2023-12" db="EMBL/GenBank/DDBJ databases">
        <title>Dolosigranulum savutii sp. nov. isolated from human upper respiratory samples collected in Botswana.</title>
        <authorList>
            <person name="Kelly M.S."/>
        </authorList>
    </citation>
    <scope>NUCLEOTIDE SEQUENCE</scope>
    <source>
        <strain evidence="2">MSK433</strain>
    </source>
</reference>
<protein>
    <submittedName>
        <fullName evidence="2">Uncharacterized protein</fullName>
    </submittedName>
</protein>
<accession>A0AB74TTB3</accession>
<proteinExistence type="predicted"/>
<sequence>MKYLPYTLLVAAAVFLYSFVQKLIASRSLNLNDLIIIIVCIVGFFWWRNYQKKRGN</sequence>
<dbReference type="AlphaFoldDB" id="A0AB74TTB3"/>
<keyword evidence="1" id="KW-1133">Transmembrane helix</keyword>
<organism evidence="2">
    <name type="scientific">Dolosigranulum savutiense</name>
    <dbReference type="NCBI Taxonomy" id="3110288"/>
    <lineage>
        <taxon>Bacteria</taxon>
        <taxon>Bacillati</taxon>
        <taxon>Bacillota</taxon>
        <taxon>Bacilli</taxon>
        <taxon>Lactobacillales</taxon>
        <taxon>Carnobacteriaceae</taxon>
        <taxon>Dolosigranulum</taxon>
    </lineage>
</organism>